<reference evidence="3" key="1">
    <citation type="journal article" date="2019" name="Int. J. Syst. Evol. Microbiol.">
        <title>The Global Catalogue of Microorganisms (GCM) 10K type strain sequencing project: providing services to taxonomists for standard genome sequencing and annotation.</title>
        <authorList>
            <consortium name="The Broad Institute Genomics Platform"/>
            <consortium name="The Broad Institute Genome Sequencing Center for Infectious Disease"/>
            <person name="Wu L."/>
            <person name="Ma J."/>
        </authorList>
    </citation>
    <scope>NUCLEOTIDE SEQUENCE [LARGE SCALE GENOMIC DNA]</scope>
    <source>
        <strain evidence="3">NBRC 104970</strain>
    </source>
</reference>
<feature type="signal peptide" evidence="1">
    <location>
        <begin position="1"/>
        <end position="22"/>
    </location>
</feature>
<accession>A0ABQ6C0Z9</accession>
<dbReference type="RefSeq" id="WP_018749103.1">
    <property type="nucleotide sequence ID" value="NZ_BSOZ01000100.1"/>
</dbReference>
<dbReference type="SUPFAM" id="SSF159594">
    <property type="entry name" value="XCC0632-like"/>
    <property type="match status" value="1"/>
</dbReference>
<organism evidence="2 3">
    <name type="scientific">Chitiniphilus shinanonensis</name>
    <dbReference type="NCBI Taxonomy" id="553088"/>
    <lineage>
        <taxon>Bacteria</taxon>
        <taxon>Pseudomonadati</taxon>
        <taxon>Pseudomonadota</taxon>
        <taxon>Betaproteobacteria</taxon>
        <taxon>Neisseriales</taxon>
        <taxon>Chitinibacteraceae</taxon>
        <taxon>Chitiniphilus</taxon>
    </lineage>
</organism>
<name>A0ABQ6C0Z9_9NEIS</name>
<evidence type="ECO:0008006" key="4">
    <source>
        <dbReference type="Google" id="ProtNLM"/>
    </source>
</evidence>
<proteinExistence type="predicted"/>
<sequence>MTRRLPALFATLCLALFLAGCASKPEPQTHYRFDAARAGAPAAQRLPAVLRIAPLQAAEGYRDWRFVYRESDYRYAADPYRGFVAPPAALIGERSEAWLAASGLFQRAYLGNSPNVGEWVLRGRLEALYADLRPGAPRQVVLALHYTLLRDGQPAISWTSTGSAAIGTVDGDGIAAAADAALVAALKHLESMLATTDVAVVR</sequence>
<evidence type="ECO:0000256" key="1">
    <source>
        <dbReference type="SAM" id="SignalP"/>
    </source>
</evidence>
<keyword evidence="3" id="KW-1185">Reference proteome</keyword>
<dbReference type="Gene3D" id="3.40.50.10610">
    <property type="entry name" value="ABC-type transport auxiliary lipoprotein component"/>
    <property type="match status" value="1"/>
</dbReference>
<evidence type="ECO:0000313" key="3">
    <source>
        <dbReference type="Proteomes" id="UP001156836"/>
    </source>
</evidence>
<protein>
    <recommendedName>
        <fullName evidence="4">ABC-type transport auxiliary lipoprotein component domain-containing protein</fullName>
    </recommendedName>
</protein>
<dbReference type="PROSITE" id="PS51257">
    <property type="entry name" value="PROKAR_LIPOPROTEIN"/>
    <property type="match status" value="1"/>
</dbReference>
<dbReference type="Proteomes" id="UP001156836">
    <property type="component" value="Unassembled WGS sequence"/>
</dbReference>
<gene>
    <name evidence="2" type="ORF">GCM10007860_33410</name>
</gene>
<keyword evidence="1" id="KW-0732">Signal</keyword>
<evidence type="ECO:0000313" key="2">
    <source>
        <dbReference type="EMBL" id="GLS06172.1"/>
    </source>
</evidence>
<comment type="caution">
    <text evidence="2">The sequence shown here is derived from an EMBL/GenBank/DDBJ whole genome shotgun (WGS) entry which is preliminary data.</text>
</comment>
<feature type="chain" id="PRO_5046262917" description="ABC-type transport auxiliary lipoprotein component domain-containing protein" evidence="1">
    <location>
        <begin position="23"/>
        <end position="202"/>
    </location>
</feature>
<dbReference type="EMBL" id="BSOZ01000100">
    <property type="protein sequence ID" value="GLS06172.1"/>
    <property type="molecule type" value="Genomic_DNA"/>
</dbReference>